<comment type="subcellular location">
    <subcellularLocation>
        <location evidence="2">Cytoplasm</location>
    </subcellularLocation>
</comment>
<dbReference type="GO" id="GO:0005737">
    <property type="term" value="C:cytoplasm"/>
    <property type="evidence" value="ECO:0007669"/>
    <property type="project" value="UniProtKB-SubCell"/>
</dbReference>
<accession>A0A0F3IUY6</accession>
<dbReference type="RefSeq" id="WP_045774883.1">
    <property type="nucleotide sequence ID" value="NZ_LAJY01000096.1"/>
</dbReference>
<keyword evidence="5" id="KW-0862">Zinc</keyword>
<name>A0A0F3IUY6_9PROT</name>
<dbReference type="Pfam" id="PF01411">
    <property type="entry name" value="tRNA-synt_2c"/>
    <property type="match status" value="1"/>
</dbReference>
<dbReference type="InterPro" id="IPR018165">
    <property type="entry name" value="Ala-tRNA-synth_IIc_core"/>
</dbReference>
<gene>
    <name evidence="8" type="ORF">VZ95_04945</name>
</gene>
<proteinExistence type="predicted"/>
<dbReference type="GO" id="GO:0046872">
    <property type="term" value="F:metal ion binding"/>
    <property type="evidence" value="ECO:0007669"/>
    <property type="project" value="UniProtKB-KW"/>
</dbReference>
<dbReference type="InterPro" id="IPR018163">
    <property type="entry name" value="Thr/Ala-tRNA-synth_IIc_edit"/>
</dbReference>
<keyword evidence="9" id="KW-1185">Reference proteome</keyword>
<evidence type="ECO:0000256" key="5">
    <source>
        <dbReference type="ARBA" id="ARBA00022833"/>
    </source>
</evidence>
<dbReference type="GO" id="GO:0002161">
    <property type="term" value="F:aminoacyl-tRNA deacylase activity"/>
    <property type="evidence" value="ECO:0007669"/>
    <property type="project" value="UniProtKB-ARBA"/>
</dbReference>
<dbReference type="GO" id="GO:0004813">
    <property type="term" value="F:alanine-tRNA ligase activity"/>
    <property type="evidence" value="ECO:0007669"/>
    <property type="project" value="InterPro"/>
</dbReference>
<dbReference type="Proteomes" id="UP000033774">
    <property type="component" value="Unassembled WGS sequence"/>
</dbReference>
<evidence type="ECO:0000256" key="4">
    <source>
        <dbReference type="ARBA" id="ARBA00022723"/>
    </source>
</evidence>
<reference evidence="8 9" key="1">
    <citation type="submission" date="2015-03" db="EMBL/GenBank/DDBJ databases">
        <title>Draft genome sequence of Elstera litoralis.</title>
        <authorList>
            <person name="Rahalkar M.C."/>
            <person name="Dhakephalkar P.K."/>
            <person name="Pore S.D."/>
            <person name="Arora P."/>
            <person name="Kapse N.G."/>
            <person name="Pandit P.S."/>
        </authorList>
    </citation>
    <scope>NUCLEOTIDE SEQUENCE [LARGE SCALE GENOMIC DNA]</scope>
    <source>
        <strain evidence="8 9">Dia-1</strain>
    </source>
</reference>
<feature type="domain" description="Alanyl-transfer RNA synthetases family profile" evidence="7">
    <location>
        <begin position="1"/>
        <end position="250"/>
    </location>
</feature>
<dbReference type="InterPro" id="IPR018164">
    <property type="entry name" value="Ala-tRNA-synth_IIc_N"/>
</dbReference>
<dbReference type="GO" id="GO:0006419">
    <property type="term" value="P:alanyl-tRNA aminoacylation"/>
    <property type="evidence" value="ECO:0007669"/>
    <property type="project" value="InterPro"/>
</dbReference>
<dbReference type="Gene3D" id="3.30.980.10">
    <property type="entry name" value="Threonyl-trna Synthetase, Chain A, domain 2"/>
    <property type="match status" value="1"/>
</dbReference>
<dbReference type="PANTHER" id="PTHR43462">
    <property type="entry name" value="ALANYL-TRNA EDITING PROTEIN"/>
    <property type="match status" value="1"/>
</dbReference>
<dbReference type="InterPro" id="IPR009000">
    <property type="entry name" value="Transl_B-barrel_sf"/>
</dbReference>
<dbReference type="AlphaFoldDB" id="A0A0F3IUY6"/>
<keyword evidence="4" id="KW-0479">Metal-binding</keyword>
<dbReference type="PANTHER" id="PTHR43462:SF1">
    <property type="entry name" value="ALANYL-TRNA EDITING PROTEIN AARSD1"/>
    <property type="match status" value="1"/>
</dbReference>
<dbReference type="EMBL" id="LAJY01000096">
    <property type="protein sequence ID" value="KJV10442.1"/>
    <property type="molecule type" value="Genomic_DNA"/>
</dbReference>
<keyword evidence="8" id="KW-0378">Hydrolase</keyword>
<comment type="cofactor">
    <cofactor evidence="1">
        <name>Zn(2+)</name>
        <dbReference type="ChEBI" id="CHEBI:29105"/>
    </cofactor>
</comment>
<organism evidence="8 9">
    <name type="scientific">Elstera litoralis</name>
    <dbReference type="NCBI Taxonomy" id="552518"/>
    <lineage>
        <taxon>Bacteria</taxon>
        <taxon>Pseudomonadati</taxon>
        <taxon>Pseudomonadota</taxon>
        <taxon>Alphaproteobacteria</taxon>
        <taxon>Rhodospirillales</taxon>
        <taxon>Rhodospirillaceae</taxon>
        <taxon>Elstera</taxon>
    </lineage>
</organism>
<dbReference type="SUPFAM" id="SSF50447">
    <property type="entry name" value="Translation proteins"/>
    <property type="match status" value="1"/>
</dbReference>
<evidence type="ECO:0000256" key="6">
    <source>
        <dbReference type="ARBA" id="ARBA00032577"/>
    </source>
</evidence>
<dbReference type="GO" id="GO:0003676">
    <property type="term" value="F:nucleic acid binding"/>
    <property type="evidence" value="ECO:0007669"/>
    <property type="project" value="InterPro"/>
</dbReference>
<dbReference type="OrthoDB" id="9812949at2"/>
<evidence type="ECO:0000256" key="2">
    <source>
        <dbReference type="ARBA" id="ARBA00004496"/>
    </source>
</evidence>
<evidence type="ECO:0000256" key="1">
    <source>
        <dbReference type="ARBA" id="ARBA00001947"/>
    </source>
</evidence>
<dbReference type="Gene3D" id="2.40.30.130">
    <property type="match status" value="1"/>
</dbReference>
<dbReference type="SUPFAM" id="SSF55186">
    <property type="entry name" value="ThrRS/AlaRS common domain"/>
    <property type="match status" value="1"/>
</dbReference>
<dbReference type="Pfam" id="PF07973">
    <property type="entry name" value="tRNA_SAD"/>
    <property type="match status" value="1"/>
</dbReference>
<protein>
    <recommendedName>
        <fullName evidence="3">Alanine--tRNA ligase</fullName>
    </recommendedName>
    <alternativeName>
        <fullName evidence="6">Alanyl-tRNA synthetase</fullName>
    </alternativeName>
</protein>
<dbReference type="PATRIC" id="fig|552518.3.peg.4910"/>
<evidence type="ECO:0000256" key="3">
    <source>
        <dbReference type="ARBA" id="ARBA00017959"/>
    </source>
</evidence>
<dbReference type="InterPro" id="IPR051335">
    <property type="entry name" value="Alanyl-tRNA_Editing_Enzymes"/>
</dbReference>
<dbReference type="GO" id="GO:0005524">
    <property type="term" value="F:ATP binding"/>
    <property type="evidence" value="ECO:0007669"/>
    <property type="project" value="InterPro"/>
</dbReference>
<evidence type="ECO:0000313" key="8">
    <source>
        <dbReference type="EMBL" id="KJV10442.1"/>
    </source>
</evidence>
<dbReference type="PROSITE" id="PS50860">
    <property type="entry name" value="AA_TRNA_LIGASE_II_ALA"/>
    <property type="match status" value="1"/>
</dbReference>
<sequence length="250" mass="26847">MSETIAPTFPATEDLFRSDAYRVEGDAQVLAVVETEKGAEILLDRTLFYPNGGGQPGDTGVIVSPSGTEIRVLDTRKGAAAGTIVHLTEALPALAVGDNVQMRLDWPRRHRLMRMHTCLHLLSSVIPAGVTGGQVGEDKGRLDFDIGELVLDRDAIETQLNALIAGDHAVGQRWISDAELDANPGLVKTMSVQPPRGAGQVRLIDIPGVDLQPCGGTHVARTGEIGPVRIEKIENKGKRNRRVVLAFIEA</sequence>
<evidence type="ECO:0000259" key="7">
    <source>
        <dbReference type="PROSITE" id="PS50860"/>
    </source>
</evidence>
<evidence type="ECO:0000313" key="9">
    <source>
        <dbReference type="Proteomes" id="UP000033774"/>
    </source>
</evidence>
<dbReference type="SMART" id="SM00863">
    <property type="entry name" value="tRNA_SAD"/>
    <property type="match status" value="1"/>
</dbReference>
<comment type="caution">
    <text evidence="8">The sequence shown here is derived from an EMBL/GenBank/DDBJ whole genome shotgun (WGS) entry which is preliminary data.</text>
</comment>
<dbReference type="InterPro" id="IPR012947">
    <property type="entry name" value="tRNA_SAD"/>
</dbReference>